<evidence type="ECO:0000256" key="3">
    <source>
        <dbReference type="ARBA" id="ARBA00004586"/>
    </source>
</evidence>
<dbReference type="GO" id="GO:0000742">
    <property type="term" value="P:karyogamy involved in conjugation with cellular fusion"/>
    <property type="evidence" value="ECO:0007669"/>
    <property type="project" value="InterPro"/>
</dbReference>
<evidence type="ECO:0000256" key="8">
    <source>
        <dbReference type="ARBA" id="ARBA00022824"/>
    </source>
</evidence>
<keyword evidence="7 14" id="KW-0732">Signal</keyword>
<gene>
    <name evidence="15" type="ORF">FGG08_000673</name>
</gene>
<evidence type="ECO:0000256" key="10">
    <source>
        <dbReference type="ARBA" id="ARBA00023136"/>
    </source>
</evidence>
<evidence type="ECO:0000313" key="15">
    <source>
        <dbReference type="EMBL" id="KAH0545219.1"/>
    </source>
</evidence>
<evidence type="ECO:0000256" key="14">
    <source>
        <dbReference type="SAM" id="SignalP"/>
    </source>
</evidence>
<protein>
    <submittedName>
        <fullName evidence="15">Uncharacterized protein</fullName>
    </submittedName>
</protein>
<keyword evidence="5" id="KW-0415">Karyogamy</keyword>
<dbReference type="AlphaFoldDB" id="A0A9P8L5X4"/>
<dbReference type="OrthoDB" id="5311848at2759"/>
<dbReference type="GO" id="GO:0031965">
    <property type="term" value="C:nuclear membrane"/>
    <property type="evidence" value="ECO:0007669"/>
    <property type="project" value="UniProtKB-SubCell"/>
</dbReference>
<dbReference type="InterPro" id="IPR007292">
    <property type="entry name" value="Nuclear_fusion_Kar5"/>
</dbReference>
<evidence type="ECO:0000256" key="6">
    <source>
        <dbReference type="ARBA" id="ARBA00022692"/>
    </source>
</evidence>
<dbReference type="EMBL" id="JAGHQL010000008">
    <property type="protein sequence ID" value="KAH0545219.1"/>
    <property type="molecule type" value="Genomic_DNA"/>
</dbReference>
<keyword evidence="6" id="KW-0812">Transmembrane</keyword>
<dbReference type="PANTHER" id="PTHR28012">
    <property type="entry name" value="NUCLEAR FUSION PROTEIN KAR5"/>
    <property type="match status" value="1"/>
</dbReference>
<keyword evidence="9" id="KW-1133">Transmembrane helix</keyword>
<comment type="subcellular location">
    <subcellularLocation>
        <location evidence="3">Endoplasmic reticulum membrane</location>
    </subcellularLocation>
    <subcellularLocation>
        <location evidence="2">Nucleus membrane</location>
    </subcellularLocation>
</comment>
<evidence type="ECO:0000256" key="5">
    <source>
        <dbReference type="ARBA" id="ARBA00022459"/>
    </source>
</evidence>
<evidence type="ECO:0000256" key="12">
    <source>
        <dbReference type="ARBA" id="ARBA00023242"/>
    </source>
</evidence>
<feature type="coiled-coil region" evidence="13">
    <location>
        <begin position="370"/>
        <end position="404"/>
    </location>
</feature>
<keyword evidence="16" id="KW-1185">Reference proteome</keyword>
<comment type="similarity">
    <text evidence="4">Belongs to the KAR5 family.</text>
</comment>
<dbReference type="GO" id="GO:0048288">
    <property type="term" value="P:nuclear membrane fusion involved in karyogamy"/>
    <property type="evidence" value="ECO:0007669"/>
    <property type="project" value="InterPro"/>
</dbReference>
<sequence length="478" mass="53047">MFSGLNFKTSWLLVATIWLVISCQLLAASTVSLNDNPLSRPVKTDPDPMSKLTSLVRSHQANQTETFSLATEILASLESSPSCNRLATAMLAKSCETLDNQDPTEPEIFLDRVRSMYAARLAVCELTEAGVPVPAQCSLLLPLDRSKKRRGLKDYLSRNGRPKDGNKEAKYYDDINQRQLVQCLRNLESKPQWWTSYSNGRQNAVVICSALRSHIEKAQALETYKSLVEVVELVAGASPGFISILEAFREVLRHERDVHWQAFQEVVQASQKRVFREIEQQQQTLFKNITQEMGFMFHTFMSKIYMAEIDIDNLNEHTGNQVAGELQRTQSNVMSQMLQENQLASVARGSLVLSNLDAACSKSDEVNSNLNAASSKSDKVNSNLDEANSNLEKIKKNIDGLGGLGGWILLVISTVYVKFGSIAAGQTAIASATLLVKLRLPRNADTLSAAEICDDRSDTDWASKQLQQELARGLATIR</sequence>
<evidence type="ECO:0000256" key="1">
    <source>
        <dbReference type="ARBA" id="ARBA00003389"/>
    </source>
</evidence>
<dbReference type="GO" id="GO:0005789">
    <property type="term" value="C:endoplasmic reticulum membrane"/>
    <property type="evidence" value="ECO:0007669"/>
    <property type="project" value="UniProtKB-SubCell"/>
</dbReference>
<comment type="caution">
    <text evidence="15">The sequence shown here is derived from an EMBL/GenBank/DDBJ whole genome shotgun (WGS) entry which is preliminary data.</text>
</comment>
<comment type="function">
    <text evidence="1">Required for nuclear membrane fusion during karyogamy.</text>
</comment>
<reference evidence="15" key="1">
    <citation type="submission" date="2021-03" db="EMBL/GenBank/DDBJ databases">
        <title>Comparative genomics and phylogenomic investigation of the class Geoglossomycetes provide insights into ecological specialization and systematics.</title>
        <authorList>
            <person name="Melie T."/>
            <person name="Pirro S."/>
            <person name="Miller A.N."/>
            <person name="Quandt A."/>
        </authorList>
    </citation>
    <scope>NUCLEOTIDE SEQUENCE</scope>
    <source>
        <strain evidence="15">GBOQ0MN5Z8</strain>
    </source>
</reference>
<keyword evidence="11" id="KW-0325">Glycoprotein</keyword>
<evidence type="ECO:0000256" key="2">
    <source>
        <dbReference type="ARBA" id="ARBA00004126"/>
    </source>
</evidence>
<evidence type="ECO:0000256" key="9">
    <source>
        <dbReference type="ARBA" id="ARBA00022989"/>
    </source>
</evidence>
<evidence type="ECO:0000256" key="13">
    <source>
        <dbReference type="SAM" id="Coils"/>
    </source>
</evidence>
<keyword evidence="8" id="KW-0256">Endoplasmic reticulum</keyword>
<keyword evidence="12" id="KW-0539">Nucleus</keyword>
<dbReference type="PANTHER" id="PTHR28012:SF1">
    <property type="entry name" value="NUCLEAR FUSION PROTEIN KAR5"/>
    <property type="match status" value="1"/>
</dbReference>
<keyword evidence="13" id="KW-0175">Coiled coil</keyword>
<proteinExistence type="inferred from homology"/>
<dbReference type="Proteomes" id="UP000698800">
    <property type="component" value="Unassembled WGS sequence"/>
</dbReference>
<evidence type="ECO:0000256" key="4">
    <source>
        <dbReference type="ARBA" id="ARBA00010473"/>
    </source>
</evidence>
<organism evidence="15 16">
    <name type="scientific">Glutinoglossum americanum</name>
    <dbReference type="NCBI Taxonomy" id="1670608"/>
    <lineage>
        <taxon>Eukaryota</taxon>
        <taxon>Fungi</taxon>
        <taxon>Dikarya</taxon>
        <taxon>Ascomycota</taxon>
        <taxon>Pezizomycotina</taxon>
        <taxon>Geoglossomycetes</taxon>
        <taxon>Geoglossales</taxon>
        <taxon>Geoglossaceae</taxon>
        <taxon>Glutinoglossum</taxon>
    </lineage>
</organism>
<evidence type="ECO:0000256" key="11">
    <source>
        <dbReference type="ARBA" id="ARBA00023180"/>
    </source>
</evidence>
<accession>A0A9P8L5X4</accession>
<feature type="chain" id="PRO_5040416158" evidence="14">
    <location>
        <begin position="28"/>
        <end position="478"/>
    </location>
</feature>
<evidence type="ECO:0000313" key="16">
    <source>
        <dbReference type="Proteomes" id="UP000698800"/>
    </source>
</evidence>
<name>A0A9P8L5X4_9PEZI</name>
<evidence type="ECO:0000256" key="7">
    <source>
        <dbReference type="ARBA" id="ARBA00022729"/>
    </source>
</evidence>
<feature type="signal peptide" evidence="14">
    <location>
        <begin position="1"/>
        <end position="27"/>
    </location>
</feature>
<keyword evidence="10" id="KW-0472">Membrane</keyword>